<dbReference type="EMBL" id="PHUF01000002">
    <property type="protein sequence ID" value="PKB25255.1"/>
    <property type="molecule type" value="Genomic_DNA"/>
</dbReference>
<evidence type="ECO:0000313" key="1">
    <source>
        <dbReference type="EMBL" id="PKB25255.1"/>
    </source>
</evidence>
<reference evidence="1 2" key="1">
    <citation type="submission" date="2017-11" db="EMBL/GenBank/DDBJ databases">
        <title>Genomic Encyclopedia of Type Strains, Phase III (KMG-III): the genomes of soil and plant-associated and newly described type strains.</title>
        <authorList>
            <person name="Whitman W."/>
        </authorList>
    </citation>
    <scope>NUCLEOTIDE SEQUENCE [LARGE SCALE GENOMIC DNA]</scope>
    <source>
        <strain evidence="1 2">CGMCC 1.12274</strain>
    </source>
</reference>
<dbReference type="Proteomes" id="UP000232587">
    <property type="component" value="Unassembled WGS sequence"/>
</dbReference>
<dbReference type="AlphaFoldDB" id="A0A2N0I254"/>
<evidence type="ECO:0008006" key="3">
    <source>
        <dbReference type="Google" id="ProtNLM"/>
    </source>
</evidence>
<organism evidence="1 2">
    <name type="scientific">Novosphingobium kunmingense</name>
    <dbReference type="NCBI Taxonomy" id="1211806"/>
    <lineage>
        <taxon>Bacteria</taxon>
        <taxon>Pseudomonadati</taxon>
        <taxon>Pseudomonadota</taxon>
        <taxon>Alphaproteobacteria</taxon>
        <taxon>Sphingomonadales</taxon>
        <taxon>Sphingomonadaceae</taxon>
        <taxon>Novosphingobium</taxon>
    </lineage>
</organism>
<proteinExistence type="predicted"/>
<protein>
    <recommendedName>
        <fullName evidence="3">DUF3618 domain-containing protein</fullName>
    </recommendedName>
</protein>
<dbReference type="RefSeq" id="WP_100865710.1">
    <property type="nucleotide sequence ID" value="NZ_PHUF01000002.1"/>
</dbReference>
<name>A0A2N0I254_9SPHN</name>
<sequence length="121" mass="12928">MTEAERRLAEDRATRQAAKANYDAGVNQVKRDLSARSVPGRVVDTIKTETTEAIATGLDVAADNKRIVAAVAGGIGLWLFRGRIARLFGMGRQDSVNADGCMFAADDADEDCAAELEQDPS</sequence>
<gene>
    <name evidence="1" type="ORF">B0I00_0448</name>
</gene>
<keyword evidence="2" id="KW-1185">Reference proteome</keyword>
<accession>A0A2N0I254</accession>
<comment type="caution">
    <text evidence="1">The sequence shown here is derived from an EMBL/GenBank/DDBJ whole genome shotgun (WGS) entry which is preliminary data.</text>
</comment>
<evidence type="ECO:0000313" key="2">
    <source>
        <dbReference type="Proteomes" id="UP000232587"/>
    </source>
</evidence>